<accession>A0A7U0J5F1</accession>
<dbReference type="InterPro" id="IPR000182">
    <property type="entry name" value="GNAT_dom"/>
</dbReference>
<dbReference type="EMBL" id="MW394391">
    <property type="protein sequence ID" value="QQV92188.1"/>
    <property type="molecule type" value="Genomic_DNA"/>
</dbReference>
<keyword evidence="3" id="KW-1185">Reference proteome</keyword>
<organism evidence="2 3">
    <name type="scientific">Klebsiella phage vB_KpM_FBKp24</name>
    <dbReference type="NCBI Taxonomy" id="2801834"/>
    <lineage>
        <taxon>Viruses</taxon>
        <taxon>Duplodnaviria</taxon>
        <taxon>Heunggongvirae</taxon>
        <taxon>Uroviricota</taxon>
        <taxon>Caudoviricetes</taxon>
        <taxon>Chimalliviridae</taxon>
        <taxon>Maaswegvirus</taxon>
        <taxon>Maaswegvirus Kp24</taxon>
    </lineage>
</organism>
<dbReference type="Pfam" id="PF00583">
    <property type="entry name" value="Acetyltransf_1"/>
    <property type="match status" value="1"/>
</dbReference>
<dbReference type="PANTHER" id="PTHR43617">
    <property type="entry name" value="L-AMINO ACID N-ACETYLTRANSFERASE"/>
    <property type="match status" value="1"/>
</dbReference>
<evidence type="ECO:0000259" key="1">
    <source>
        <dbReference type="PROSITE" id="PS51186"/>
    </source>
</evidence>
<dbReference type="InterPro" id="IPR016181">
    <property type="entry name" value="Acyl_CoA_acyltransferase"/>
</dbReference>
<proteinExistence type="predicted"/>
<dbReference type="CDD" id="cd04301">
    <property type="entry name" value="NAT_SF"/>
    <property type="match status" value="1"/>
</dbReference>
<dbReference type="Gene3D" id="3.40.630.30">
    <property type="match status" value="1"/>
</dbReference>
<dbReference type="PROSITE" id="PS51186">
    <property type="entry name" value="GNAT"/>
    <property type="match status" value="1"/>
</dbReference>
<keyword evidence="2" id="KW-0808">Transferase</keyword>
<dbReference type="Proteomes" id="UP000596381">
    <property type="component" value="Segment"/>
</dbReference>
<dbReference type="InterPro" id="IPR050276">
    <property type="entry name" value="MshD_Acetyltransferase"/>
</dbReference>
<evidence type="ECO:0000313" key="3">
    <source>
        <dbReference type="Proteomes" id="UP000596381"/>
    </source>
</evidence>
<dbReference type="SUPFAM" id="SSF55729">
    <property type="entry name" value="Acyl-CoA N-acyltransferases (Nat)"/>
    <property type="match status" value="1"/>
</dbReference>
<name>A0A7U0J5F1_9CAUD</name>
<feature type="domain" description="N-acetyltransferase" evidence="1">
    <location>
        <begin position="12"/>
        <end position="158"/>
    </location>
</feature>
<evidence type="ECO:0000313" key="2">
    <source>
        <dbReference type="EMBL" id="QQV92188.1"/>
    </source>
</evidence>
<protein>
    <submittedName>
        <fullName evidence="2">GNAT family N-acetyltransferase</fullName>
    </submittedName>
</protein>
<gene>
    <name evidence="2" type="ORF">vBKpMFBKp24_039</name>
</gene>
<sequence>MEFVLLLGPEDPETAKYEKELLEMFHDMDKKEATFWKSRSNLDILTNEKKTERLIDRWTDQTNILLAVNKEEVVGFVEYTQPIANGSVNWMSISYLYVKRLYRRNGYGKALVNQVRMFAKHLAIDQVSLSVHLYNTSAQKFYESQGFLEQTKYMCVKP</sequence>
<reference evidence="2 3" key="1">
    <citation type="submission" date="2020-12" db="EMBL/GenBank/DDBJ databases">
        <title>Genomic characterization of four novel bacteriophages infecting Klebsiella pneumoniae.</title>
        <authorList>
            <person name="Estrada Bonilla B."/>
            <person name="Costa A.R."/>
            <person name="van Rossum T."/>
            <person name="Hagedoorn S."/>
            <person name="Wallinga H."/>
            <person name="Xiao M."/>
            <person name="Song W."/>
            <person name="Haas P.-J."/>
            <person name="Nobrega F.L."/>
            <person name="Brouns S.J.J."/>
        </authorList>
    </citation>
    <scope>NUCLEOTIDE SEQUENCE [LARGE SCALE GENOMIC DNA]</scope>
</reference>
<dbReference type="GO" id="GO:0016747">
    <property type="term" value="F:acyltransferase activity, transferring groups other than amino-acyl groups"/>
    <property type="evidence" value="ECO:0007669"/>
    <property type="project" value="InterPro"/>
</dbReference>